<accession>A0ABZ2LU63</accession>
<protein>
    <recommendedName>
        <fullName evidence="5">Secreted protein</fullName>
    </recommendedName>
</protein>
<dbReference type="RefSeq" id="WP_394823902.1">
    <property type="nucleotide sequence ID" value="NZ_CP089984.1"/>
</dbReference>
<dbReference type="EMBL" id="CP089984">
    <property type="protein sequence ID" value="WXB14282.1"/>
    <property type="molecule type" value="Genomic_DNA"/>
</dbReference>
<dbReference type="Proteomes" id="UP001370348">
    <property type="component" value="Chromosome"/>
</dbReference>
<feature type="chain" id="PRO_5046056680" description="Secreted protein" evidence="2">
    <location>
        <begin position="21"/>
        <end position="89"/>
    </location>
</feature>
<evidence type="ECO:0000313" key="4">
    <source>
        <dbReference type="Proteomes" id="UP001370348"/>
    </source>
</evidence>
<feature type="compositionally biased region" description="Polar residues" evidence="1">
    <location>
        <begin position="24"/>
        <end position="45"/>
    </location>
</feature>
<feature type="signal peptide" evidence="2">
    <location>
        <begin position="1"/>
        <end position="20"/>
    </location>
</feature>
<evidence type="ECO:0000256" key="2">
    <source>
        <dbReference type="SAM" id="SignalP"/>
    </source>
</evidence>
<organism evidence="3 4">
    <name type="scientific">Pendulispora albinea</name>
    <dbReference type="NCBI Taxonomy" id="2741071"/>
    <lineage>
        <taxon>Bacteria</taxon>
        <taxon>Pseudomonadati</taxon>
        <taxon>Myxococcota</taxon>
        <taxon>Myxococcia</taxon>
        <taxon>Myxococcales</taxon>
        <taxon>Sorangiineae</taxon>
        <taxon>Pendulisporaceae</taxon>
        <taxon>Pendulispora</taxon>
    </lineage>
</organism>
<evidence type="ECO:0000256" key="1">
    <source>
        <dbReference type="SAM" id="MobiDB-lite"/>
    </source>
</evidence>
<dbReference type="PROSITE" id="PS51257">
    <property type="entry name" value="PROKAR_LIPOPROTEIN"/>
    <property type="match status" value="1"/>
</dbReference>
<sequence>MKNLAFIRLLAAAFAAVALACTTGCSGDASSEPTDLNDSTGTELTTLGAGSDRKPVPPPPEPVTPHAAAPGGGGDVPPPPEPVSPGVEH</sequence>
<keyword evidence="4" id="KW-1185">Reference proteome</keyword>
<reference evidence="3 4" key="1">
    <citation type="submission" date="2021-12" db="EMBL/GenBank/DDBJ databases">
        <title>Discovery of the Pendulisporaceae a myxobacterial family with distinct sporulation behavior and unique specialized metabolism.</title>
        <authorList>
            <person name="Garcia R."/>
            <person name="Popoff A."/>
            <person name="Bader C.D."/>
            <person name="Loehr J."/>
            <person name="Walesch S."/>
            <person name="Walt C."/>
            <person name="Boldt J."/>
            <person name="Bunk B."/>
            <person name="Haeckl F.J.F.P.J."/>
            <person name="Gunesch A.P."/>
            <person name="Birkelbach J."/>
            <person name="Nuebel U."/>
            <person name="Pietschmann T."/>
            <person name="Bach T."/>
            <person name="Mueller R."/>
        </authorList>
    </citation>
    <scope>NUCLEOTIDE SEQUENCE [LARGE SCALE GENOMIC DNA]</scope>
    <source>
        <strain evidence="3 4">MSr11954</strain>
    </source>
</reference>
<feature type="region of interest" description="Disordered" evidence="1">
    <location>
        <begin position="24"/>
        <end position="89"/>
    </location>
</feature>
<proteinExistence type="predicted"/>
<keyword evidence="2" id="KW-0732">Signal</keyword>
<name>A0ABZ2LU63_9BACT</name>
<evidence type="ECO:0000313" key="3">
    <source>
        <dbReference type="EMBL" id="WXB14282.1"/>
    </source>
</evidence>
<gene>
    <name evidence="3" type="ORF">LZC94_41465</name>
</gene>
<evidence type="ECO:0008006" key="5">
    <source>
        <dbReference type="Google" id="ProtNLM"/>
    </source>
</evidence>